<comment type="caution">
    <text evidence="7">The sequence shown here is derived from an EMBL/GenBank/DDBJ whole genome shotgun (WGS) entry which is preliminary data.</text>
</comment>
<evidence type="ECO:0000256" key="5">
    <source>
        <dbReference type="SAM" id="SignalP"/>
    </source>
</evidence>
<dbReference type="GO" id="GO:0016020">
    <property type="term" value="C:membrane"/>
    <property type="evidence" value="ECO:0007669"/>
    <property type="project" value="UniProtKB-SubCell"/>
</dbReference>
<dbReference type="Proteomes" id="UP000315816">
    <property type="component" value="Unassembled WGS sequence"/>
</dbReference>
<evidence type="ECO:0000256" key="4">
    <source>
        <dbReference type="ARBA" id="ARBA00023136"/>
    </source>
</evidence>
<keyword evidence="2" id="KW-0812">Transmembrane</keyword>
<reference evidence="7 8" key="1">
    <citation type="submission" date="2019-06" db="EMBL/GenBank/DDBJ databases">
        <title>A novel species of marine bacteria.</title>
        <authorList>
            <person name="Wang Y."/>
        </authorList>
    </citation>
    <scope>NUCLEOTIDE SEQUENCE [LARGE SCALE GENOMIC DNA]</scope>
    <source>
        <strain evidence="7 8">MA1-10</strain>
    </source>
</reference>
<evidence type="ECO:0000256" key="2">
    <source>
        <dbReference type="ARBA" id="ARBA00022692"/>
    </source>
</evidence>
<evidence type="ECO:0000313" key="7">
    <source>
        <dbReference type="EMBL" id="TQV67168.1"/>
    </source>
</evidence>
<dbReference type="EMBL" id="VICH01000007">
    <property type="protein sequence ID" value="TQV67168.1"/>
    <property type="molecule type" value="Genomic_DNA"/>
</dbReference>
<dbReference type="InterPro" id="IPR006311">
    <property type="entry name" value="TAT_signal"/>
</dbReference>
<evidence type="ECO:0000256" key="3">
    <source>
        <dbReference type="ARBA" id="ARBA00022989"/>
    </source>
</evidence>
<evidence type="ECO:0000313" key="8">
    <source>
        <dbReference type="Proteomes" id="UP000315816"/>
    </source>
</evidence>
<dbReference type="Pfam" id="PF13675">
    <property type="entry name" value="PilJ"/>
    <property type="match status" value="1"/>
</dbReference>
<keyword evidence="3" id="KW-1133">Transmembrane helix</keyword>
<dbReference type="PROSITE" id="PS51318">
    <property type="entry name" value="TAT"/>
    <property type="match status" value="1"/>
</dbReference>
<sequence length="299" mass="32653">MKINRRLFISTASGAAMAALIPGGSYALAMAAGQVAHRILAADKLSFLTEKVAKSVLLIQMDANVARNLEEMMHAHDEFDNILLGFREGKGTSGVDRERFVSVNNALKHVEELWAPYRVAIEEIVEAGSVDDAHSHMILDNDEALEHACHEVVRKLEEAYGDVDIDLALALALDFAGRQRMYTQKICKEIAFTALGKDADEHHKKFKKNATKFGKIIDALINGGNGMITMAKPPSSEAMSALVKLQEQWVAIEPTVTKLDSEAIPAVADIVTFCSEMDAIELTAEDVALQYENAIKATS</sequence>
<organism evidence="7 8">
    <name type="scientific">Aliiroseovarius halocynthiae</name>
    <dbReference type="NCBI Taxonomy" id="985055"/>
    <lineage>
        <taxon>Bacteria</taxon>
        <taxon>Pseudomonadati</taxon>
        <taxon>Pseudomonadota</taxon>
        <taxon>Alphaproteobacteria</taxon>
        <taxon>Rhodobacterales</taxon>
        <taxon>Paracoccaceae</taxon>
        <taxon>Aliiroseovarius</taxon>
    </lineage>
</organism>
<evidence type="ECO:0000259" key="6">
    <source>
        <dbReference type="Pfam" id="PF13675"/>
    </source>
</evidence>
<dbReference type="OrthoDB" id="952521at2"/>
<dbReference type="InterPro" id="IPR029095">
    <property type="entry name" value="NarX-like_N"/>
</dbReference>
<feature type="domain" description="NarX-like N-terminal" evidence="6">
    <location>
        <begin position="170"/>
        <end position="266"/>
    </location>
</feature>
<evidence type="ECO:0000256" key="1">
    <source>
        <dbReference type="ARBA" id="ARBA00004141"/>
    </source>
</evidence>
<keyword evidence="5" id="KW-0732">Signal</keyword>
<protein>
    <recommendedName>
        <fullName evidence="6">NarX-like N-terminal domain-containing protein</fullName>
    </recommendedName>
</protein>
<accession>A0A545SQC0</accession>
<dbReference type="AlphaFoldDB" id="A0A545SQC0"/>
<comment type="subcellular location">
    <subcellularLocation>
        <location evidence="1">Membrane</location>
        <topology evidence="1">Multi-pass membrane protein</topology>
    </subcellularLocation>
</comment>
<feature type="signal peptide" evidence="5">
    <location>
        <begin position="1"/>
        <end position="18"/>
    </location>
</feature>
<name>A0A545SQC0_9RHOB</name>
<keyword evidence="4" id="KW-0472">Membrane</keyword>
<proteinExistence type="predicted"/>
<keyword evidence="8" id="KW-1185">Reference proteome</keyword>
<gene>
    <name evidence="7" type="ORF">FIL88_11340</name>
</gene>
<feature type="chain" id="PRO_5022224201" description="NarX-like N-terminal domain-containing protein" evidence="5">
    <location>
        <begin position="19"/>
        <end position="299"/>
    </location>
</feature>